<dbReference type="InterPro" id="IPR052900">
    <property type="entry name" value="Phospholipid_Metab_Enz"/>
</dbReference>
<keyword evidence="4" id="KW-1185">Reference proteome</keyword>
<dbReference type="InterPro" id="IPR038607">
    <property type="entry name" value="PhoD-like_sf"/>
</dbReference>
<name>A0ABP8ZFN5_9ACTN</name>
<evidence type="ECO:0000259" key="2">
    <source>
        <dbReference type="Pfam" id="PF16655"/>
    </source>
</evidence>
<sequence length="564" mass="60790">MAKVGRVRNRLSANLSRRTFVAAAGAAGVGVLGVGAVDAVPAGARPARGRGAFVHGVASGDPLADRVILWTRVTPEAAAAPGSGRGGPVNLRWEMSTAREFTSIAATGTVVTTAASDHTVKVDAAGLAPKTAYWYRFRVLDGAAAGQVSPVGRTKTAPAAGDDVRRVQFGVASCANWEAGYFGAYRELAQRDELDAVVHLGDYLYEYGPGEYGGKHGPVRTHQPARDIVSLADYRIRHAQYKTDPDLQAAHAAHPFICTWDDHESADNAWLRGAENHDPKTQGAWAARKAAAEQAYYEWMPVRPQVDGTGRHLYRRLRYGTLLELSMLDLRSYRDKQVPATSSKTDSASSSITGRKQMTWLTGGIESSPTTWQLIGNPVMISPILLPPLDPERSRILTELLGLPRNGVSLNADAWDGYTADRRTLLAAIAQRTGGNAVFLTGDIHMSWACEVPREPANYPGAGSLATEFVVTSVTSNNLDDMVSVPEQALGAPASAALMATNRHTRWVDTDAHGYAVLTVSPVAAQMDWYFVTDRSVRRSPFRHGQSWKVAAGSRRLTKVSRPA</sequence>
<protein>
    <submittedName>
        <fullName evidence="3">Alkaline phosphatase D family protein</fullName>
    </submittedName>
</protein>
<dbReference type="InterPro" id="IPR029052">
    <property type="entry name" value="Metallo-depent_PP-like"/>
</dbReference>
<evidence type="ECO:0000259" key="1">
    <source>
        <dbReference type="Pfam" id="PF09423"/>
    </source>
</evidence>
<dbReference type="SUPFAM" id="SSF56300">
    <property type="entry name" value="Metallo-dependent phosphatases"/>
    <property type="match status" value="1"/>
</dbReference>
<dbReference type="EMBL" id="BAABIE010000014">
    <property type="protein sequence ID" value="GAA4755338.1"/>
    <property type="molecule type" value="Genomic_DNA"/>
</dbReference>
<dbReference type="CDD" id="cd07389">
    <property type="entry name" value="MPP_PhoD"/>
    <property type="match status" value="1"/>
</dbReference>
<dbReference type="Pfam" id="PF16655">
    <property type="entry name" value="PhoD_N"/>
    <property type="match status" value="1"/>
</dbReference>
<organism evidence="3 4">
    <name type="scientific">Gordonia alkaliphila</name>
    <dbReference type="NCBI Taxonomy" id="1053547"/>
    <lineage>
        <taxon>Bacteria</taxon>
        <taxon>Bacillati</taxon>
        <taxon>Actinomycetota</taxon>
        <taxon>Actinomycetes</taxon>
        <taxon>Mycobacteriales</taxon>
        <taxon>Gordoniaceae</taxon>
        <taxon>Gordonia</taxon>
    </lineage>
</organism>
<feature type="domain" description="Phospholipase D N-terminal" evidence="2">
    <location>
        <begin position="55"/>
        <end position="156"/>
    </location>
</feature>
<dbReference type="Gene3D" id="2.60.40.380">
    <property type="entry name" value="Purple acid phosphatase-like, N-terminal"/>
    <property type="match status" value="1"/>
</dbReference>
<evidence type="ECO:0000313" key="3">
    <source>
        <dbReference type="EMBL" id="GAA4755338.1"/>
    </source>
</evidence>
<dbReference type="InterPro" id="IPR018946">
    <property type="entry name" value="PhoD-like_MPP"/>
</dbReference>
<gene>
    <name evidence="3" type="ORF">GCM10023217_28810</name>
</gene>
<dbReference type="InterPro" id="IPR032093">
    <property type="entry name" value="PhoD_N"/>
</dbReference>
<proteinExistence type="predicted"/>
<dbReference type="PROSITE" id="PS51318">
    <property type="entry name" value="TAT"/>
    <property type="match status" value="1"/>
</dbReference>
<reference evidence="4" key="1">
    <citation type="journal article" date="2019" name="Int. J. Syst. Evol. Microbiol.">
        <title>The Global Catalogue of Microorganisms (GCM) 10K type strain sequencing project: providing services to taxonomists for standard genome sequencing and annotation.</title>
        <authorList>
            <consortium name="The Broad Institute Genomics Platform"/>
            <consortium name="The Broad Institute Genome Sequencing Center for Infectious Disease"/>
            <person name="Wu L."/>
            <person name="Ma J."/>
        </authorList>
    </citation>
    <scope>NUCLEOTIDE SEQUENCE [LARGE SCALE GENOMIC DNA]</scope>
    <source>
        <strain evidence="4">JCM 18077</strain>
    </source>
</reference>
<dbReference type="Proteomes" id="UP001500822">
    <property type="component" value="Unassembled WGS sequence"/>
</dbReference>
<dbReference type="Pfam" id="PF09423">
    <property type="entry name" value="PhoD"/>
    <property type="match status" value="1"/>
</dbReference>
<dbReference type="InterPro" id="IPR006311">
    <property type="entry name" value="TAT_signal"/>
</dbReference>
<evidence type="ECO:0000313" key="4">
    <source>
        <dbReference type="Proteomes" id="UP001500822"/>
    </source>
</evidence>
<feature type="domain" description="PhoD-like phosphatase metallophosphatase" evidence="1">
    <location>
        <begin position="169"/>
        <end position="529"/>
    </location>
</feature>
<dbReference type="PANTHER" id="PTHR43606:SF2">
    <property type="entry name" value="ALKALINE PHOSPHATASE FAMILY PROTEIN (AFU_ORTHOLOGUE AFUA_5G03860)"/>
    <property type="match status" value="1"/>
</dbReference>
<dbReference type="PANTHER" id="PTHR43606">
    <property type="entry name" value="PHOSPHATASE, PUTATIVE (AFU_ORTHOLOGUE AFUA_6G08710)-RELATED"/>
    <property type="match status" value="1"/>
</dbReference>
<accession>A0ABP8ZFN5</accession>
<comment type="caution">
    <text evidence="3">The sequence shown here is derived from an EMBL/GenBank/DDBJ whole genome shotgun (WGS) entry which is preliminary data.</text>
</comment>
<dbReference type="Gene3D" id="3.60.21.70">
    <property type="entry name" value="PhoD-like phosphatase"/>
    <property type="match status" value="1"/>
</dbReference>